<feature type="region of interest" description="Disordered" evidence="1">
    <location>
        <begin position="40"/>
        <end position="68"/>
    </location>
</feature>
<dbReference type="RefSeq" id="WP_179533948.1">
    <property type="nucleotide sequence ID" value="NZ_JACBYW010000001.1"/>
</dbReference>
<evidence type="ECO:0000313" key="2">
    <source>
        <dbReference type="EMBL" id="NYH77409.1"/>
    </source>
</evidence>
<name>A0A852YV08_9ACTN</name>
<comment type="caution">
    <text evidence="2">The sequence shown here is derived from an EMBL/GenBank/DDBJ whole genome shotgun (WGS) entry which is preliminary data.</text>
</comment>
<dbReference type="EMBL" id="JACBYW010000001">
    <property type="protein sequence ID" value="NYH77409.1"/>
    <property type="molecule type" value="Genomic_DNA"/>
</dbReference>
<evidence type="ECO:0000313" key="3">
    <source>
        <dbReference type="Proteomes" id="UP000548304"/>
    </source>
</evidence>
<dbReference type="Proteomes" id="UP000548304">
    <property type="component" value="Unassembled WGS sequence"/>
</dbReference>
<accession>A0A852YV08</accession>
<sequence length="81" mass="8749">MASPSSGVVVRADAARTEVMPAVVRLPRWSRWRGTLPLPTVIERRPGSSSLPGRHPEPTPGLHPDPDQALLARVLDGLRAL</sequence>
<protein>
    <submittedName>
        <fullName evidence="2">Uncharacterized protein</fullName>
    </submittedName>
</protein>
<dbReference type="AlphaFoldDB" id="A0A852YV08"/>
<organism evidence="2 3">
    <name type="scientific">Actinopolyspora biskrensis</name>
    <dbReference type="NCBI Taxonomy" id="1470178"/>
    <lineage>
        <taxon>Bacteria</taxon>
        <taxon>Bacillati</taxon>
        <taxon>Actinomycetota</taxon>
        <taxon>Actinomycetes</taxon>
        <taxon>Actinopolysporales</taxon>
        <taxon>Actinopolysporaceae</taxon>
        <taxon>Actinopolyspora</taxon>
    </lineage>
</organism>
<gene>
    <name evidence="2" type="ORF">FHR84_000723</name>
</gene>
<proteinExistence type="predicted"/>
<keyword evidence="3" id="KW-1185">Reference proteome</keyword>
<evidence type="ECO:0000256" key="1">
    <source>
        <dbReference type="SAM" id="MobiDB-lite"/>
    </source>
</evidence>
<reference evidence="2 3" key="1">
    <citation type="submission" date="2020-07" db="EMBL/GenBank/DDBJ databases">
        <title>Genomic Encyclopedia of Type Strains, Phase III (KMG-III): the genomes of soil and plant-associated and newly described type strains.</title>
        <authorList>
            <person name="Whitman W."/>
        </authorList>
    </citation>
    <scope>NUCLEOTIDE SEQUENCE [LARGE SCALE GENOMIC DNA]</scope>
    <source>
        <strain evidence="2 3">CECT 8576</strain>
    </source>
</reference>